<keyword evidence="1" id="KW-0175">Coiled coil</keyword>
<dbReference type="EMBL" id="CM017884">
    <property type="protein sequence ID" value="KAG1367014.1"/>
    <property type="molecule type" value="Genomic_DNA"/>
</dbReference>
<comment type="caution">
    <text evidence="3">The sequence shown here is derived from an EMBL/GenBank/DDBJ whole genome shotgun (WGS) entry which is preliminary data.</text>
</comment>
<reference evidence="3" key="1">
    <citation type="journal article" date="2017" name="Gigascience">
        <title>The genome draft of coconut (Cocos nucifera).</title>
        <authorList>
            <person name="Xiao Y."/>
            <person name="Xu P."/>
            <person name="Fan H."/>
            <person name="Baudouin L."/>
            <person name="Xia W."/>
            <person name="Bocs S."/>
            <person name="Xu J."/>
            <person name="Li Q."/>
            <person name="Guo A."/>
            <person name="Zhou L."/>
            <person name="Li J."/>
            <person name="Wu Y."/>
            <person name="Ma Z."/>
            <person name="Armero A."/>
            <person name="Issali A.E."/>
            <person name="Liu N."/>
            <person name="Peng M."/>
            <person name="Yang Y."/>
        </authorList>
    </citation>
    <scope>NUCLEOTIDE SEQUENCE</scope>
    <source>
        <tissue evidence="3">Spear leaf of Hainan Tall coconut</tissue>
    </source>
</reference>
<evidence type="ECO:0000256" key="1">
    <source>
        <dbReference type="SAM" id="Coils"/>
    </source>
</evidence>
<feature type="region of interest" description="Disordered" evidence="2">
    <location>
        <begin position="1"/>
        <end position="35"/>
    </location>
</feature>
<feature type="compositionally biased region" description="Polar residues" evidence="2">
    <location>
        <begin position="20"/>
        <end position="30"/>
    </location>
</feature>
<proteinExistence type="predicted"/>
<feature type="compositionally biased region" description="Basic residues" evidence="2">
    <location>
        <begin position="1"/>
        <end position="14"/>
    </location>
</feature>
<dbReference type="AlphaFoldDB" id="A0A8K0IV66"/>
<evidence type="ECO:0000313" key="3">
    <source>
        <dbReference type="EMBL" id="KAG1367014.1"/>
    </source>
</evidence>
<keyword evidence="4" id="KW-1185">Reference proteome</keyword>
<name>A0A8K0IV66_COCNU</name>
<feature type="coiled-coil region" evidence="1">
    <location>
        <begin position="88"/>
        <end position="164"/>
    </location>
</feature>
<evidence type="ECO:0000256" key="2">
    <source>
        <dbReference type="SAM" id="MobiDB-lite"/>
    </source>
</evidence>
<accession>A0A8K0IV66</accession>
<sequence length="183" mass="20996">MEKRKKRAVGKKVGRRVESSESGGPNQEQASLDDREVVQSLMKESILLYIATKMLRKGDVERFDESFATYLEHGHYLFAHSEVASKRWAKASKALEEARAEVEKAQAKVKSMRVALEIQSTEVEHLREELRAEHEEMMNLRTVLAQEEEEKRKAQEGVDAVVQRAVESFKSSRDMEDIKIAFT</sequence>
<reference evidence="3" key="2">
    <citation type="submission" date="2019-07" db="EMBL/GenBank/DDBJ databases">
        <authorList>
            <person name="Yang Y."/>
            <person name="Bocs S."/>
            <person name="Baudouin L."/>
        </authorList>
    </citation>
    <scope>NUCLEOTIDE SEQUENCE</scope>
    <source>
        <tissue evidence="3">Spear leaf of Hainan Tall coconut</tissue>
    </source>
</reference>
<evidence type="ECO:0000313" key="4">
    <source>
        <dbReference type="Proteomes" id="UP000797356"/>
    </source>
</evidence>
<dbReference type="Proteomes" id="UP000797356">
    <property type="component" value="Chromosome 13"/>
</dbReference>
<gene>
    <name evidence="3" type="ORF">COCNU_13G008040</name>
</gene>
<organism evidence="3 4">
    <name type="scientific">Cocos nucifera</name>
    <name type="common">Coconut palm</name>
    <dbReference type="NCBI Taxonomy" id="13894"/>
    <lineage>
        <taxon>Eukaryota</taxon>
        <taxon>Viridiplantae</taxon>
        <taxon>Streptophyta</taxon>
        <taxon>Embryophyta</taxon>
        <taxon>Tracheophyta</taxon>
        <taxon>Spermatophyta</taxon>
        <taxon>Magnoliopsida</taxon>
        <taxon>Liliopsida</taxon>
        <taxon>Arecaceae</taxon>
        <taxon>Arecoideae</taxon>
        <taxon>Cocoseae</taxon>
        <taxon>Attaleinae</taxon>
        <taxon>Cocos</taxon>
    </lineage>
</organism>
<protein>
    <submittedName>
        <fullName evidence="3">Uncharacterized protein</fullName>
    </submittedName>
</protein>